<evidence type="ECO:0000313" key="3">
    <source>
        <dbReference type="Proteomes" id="UP001597182"/>
    </source>
</evidence>
<dbReference type="Gene3D" id="1.20.120.450">
    <property type="entry name" value="dinb family like domain"/>
    <property type="match status" value="1"/>
</dbReference>
<protein>
    <submittedName>
        <fullName evidence="2">TIGR03086 family metal-binding protein</fullName>
    </submittedName>
</protein>
<dbReference type="Proteomes" id="UP001597182">
    <property type="component" value="Unassembled WGS sequence"/>
</dbReference>
<accession>A0ABW3VDF1</accession>
<dbReference type="Pfam" id="PF11716">
    <property type="entry name" value="MDMPI_N"/>
    <property type="match status" value="1"/>
</dbReference>
<evidence type="ECO:0000313" key="2">
    <source>
        <dbReference type="EMBL" id="MFD1233322.1"/>
    </source>
</evidence>
<dbReference type="EMBL" id="JBHTMB010000057">
    <property type="protein sequence ID" value="MFD1233322.1"/>
    <property type="molecule type" value="Genomic_DNA"/>
</dbReference>
<comment type="caution">
    <text evidence="2">The sequence shown here is derived from an EMBL/GenBank/DDBJ whole genome shotgun (WGS) entry which is preliminary data.</text>
</comment>
<organism evidence="2 3">
    <name type="scientific">Pseudonocardia benzenivorans</name>
    <dbReference type="NCBI Taxonomy" id="228005"/>
    <lineage>
        <taxon>Bacteria</taxon>
        <taxon>Bacillati</taxon>
        <taxon>Actinomycetota</taxon>
        <taxon>Actinomycetes</taxon>
        <taxon>Pseudonocardiales</taxon>
        <taxon>Pseudonocardiaceae</taxon>
        <taxon>Pseudonocardia</taxon>
    </lineage>
</organism>
<dbReference type="RefSeq" id="WP_346089695.1">
    <property type="nucleotide sequence ID" value="NZ_BAABKS010000001.1"/>
</dbReference>
<reference evidence="3" key="1">
    <citation type="journal article" date="2019" name="Int. J. Syst. Evol. Microbiol.">
        <title>The Global Catalogue of Microorganisms (GCM) 10K type strain sequencing project: providing services to taxonomists for standard genome sequencing and annotation.</title>
        <authorList>
            <consortium name="The Broad Institute Genomics Platform"/>
            <consortium name="The Broad Institute Genome Sequencing Center for Infectious Disease"/>
            <person name="Wu L."/>
            <person name="Ma J."/>
        </authorList>
    </citation>
    <scope>NUCLEOTIDE SEQUENCE [LARGE SCALE GENOMIC DNA]</scope>
    <source>
        <strain evidence="3">CCUG 49018</strain>
    </source>
</reference>
<dbReference type="NCBIfam" id="TIGR03083">
    <property type="entry name" value="maleylpyruvate isomerase family mycothiol-dependent enzyme"/>
    <property type="match status" value="1"/>
</dbReference>
<feature type="domain" description="Mycothiol-dependent maleylpyruvate isomerase metal-binding" evidence="1">
    <location>
        <begin position="15"/>
        <end position="140"/>
    </location>
</feature>
<sequence length="201" mass="20885">MTTTARPAALLDEYARALDGFDDALARVPAEALDGPSACSEWTIRDVVGHVVWGQDLLAALAQGRPHHDRTGAPGAPAPGVLVAGDAVTGWRRAGARADATLDEPTLGRVVTVPPFGEIPLAGFVTLLVTDLLAHSWDVAHGAGVGIRLDPTLLDGALGWSRGHIRRGPGAIGPEVPVPADADLQARFLGFLGRDAARPVR</sequence>
<dbReference type="InterPro" id="IPR034660">
    <property type="entry name" value="DinB/YfiT-like"/>
</dbReference>
<dbReference type="InterPro" id="IPR024344">
    <property type="entry name" value="MDMPI_metal-binding"/>
</dbReference>
<dbReference type="InterPro" id="IPR017520">
    <property type="entry name" value="CHP03086"/>
</dbReference>
<dbReference type="InterPro" id="IPR017517">
    <property type="entry name" value="Maleyloyr_isom"/>
</dbReference>
<gene>
    <name evidence="2" type="ORF">ACFQ34_08520</name>
</gene>
<dbReference type="NCBIfam" id="TIGR03086">
    <property type="entry name" value="TIGR03086 family metal-binding protein"/>
    <property type="match status" value="1"/>
</dbReference>
<dbReference type="SUPFAM" id="SSF109854">
    <property type="entry name" value="DinB/YfiT-like putative metalloenzymes"/>
    <property type="match status" value="1"/>
</dbReference>
<keyword evidence="3" id="KW-1185">Reference proteome</keyword>
<evidence type="ECO:0000259" key="1">
    <source>
        <dbReference type="Pfam" id="PF11716"/>
    </source>
</evidence>
<proteinExistence type="predicted"/>
<name>A0ABW3VDF1_9PSEU</name>